<evidence type="ECO:0000313" key="6">
    <source>
        <dbReference type="EMBL" id="GMA39063.1"/>
    </source>
</evidence>
<feature type="domain" description="Carrier" evidence="5">
    <location>
        <begin position="504"/>
        <end position="577"/>
    </location>
</feature>
<reference evidence="7" key="1">
    <citation type="journal article" date="2019" name="Int. J. Syst. Evol. Microbiol.">
        <title>The Global Catalogue of Microorganisms (GCM) 10K type strain sequencing project: providing services to taxonomists for standard genome sequencing and annotation.</title>
        <authorList>
            <consortium name="The Broad Institute Genomics Platform"/>
            <consortium name="The Broad Institute Genome Sequencing Center for Infectious Disease"/>
            <person name="Wu L."/>
            <person name="Ma J."/>
        </authorList>
    </citation>
    <scope>NUCLEOTIDE SEQUENCE [LARGE SCALE GENOMIC DNA]</scope>
    <source>
        <strain evidence="7">NBRC 113072</strain>
    </source>
</reference>
<evidence type="ECO:0000256" key="4">
    <source>
        <dbReference type="SAM" id="Phobius"/>
    </source>
</evidence>
<dbReference type="PROSITE" id="PS00455">
    <property type="entry name" value="AMP_BINDING"/>
    <property type="match status" value="1"/>
</dbReference>
<evidence type="ECO:0000256" key="2">
    <source>
        <dbReference type="ARBA" id="ARBA00022553"/>
    </source>
</evidence>
<dbReference type="Pfam" id="PF00501">
    <property type="entry name" value="AMP-binding"/>
    <property type="match status" value="1"/>
</dbReference>
<feature type="compositionally biased region" description="Low complexity" evidence="3">
    <location>
        <begin position="1068"/>
        <end position="1098"/>
    </location>
</feature>
<evidence type="ECO:0000313" key="7">
    <source>
        <dbReference type="Proteomes" id="UP001157126"/>
    </source>
</evidence>
<dbReference type="SUPFAM" id="SSF51161">
    <property type="entry name" value="Trimeric LpxA-like enzymes"/>
    <property type="match status" value="2"/>
</dbReference>
<feature type="transmembrane region" description="Helical" evidence="4">
    <location>
        <begin position="875"/>
        <end position="902"/>
    </location>
</feature>
<name>A0ABQ6IQV2_9MICO</name>
<feature type="region of interest" description="Disordered" evidence="3">
    <location>
        <begin position="1115"/>
        <end position="1140"/>
    </location>
</feature>
<keyword evidence="4" id="KW-0812">Transmembrane</keyword>
<dbReference type="InterPro" id="IPR020806">
    <property type="entry name" value="PKS_PP-bd"/>
</dbReference>
<dbReference type="PROSITE" id="PS50075">
    <property type="entry name" value="CARRIER"/>
    <property type="match status" value="1"/>
</dbReference>
<keyword evidence="4" id="KW-0472">Membrane</keyword>
<dbReference type="Proteomes" id="UP001157126">
    <property type="component" value="Unassembled WGS sequence"/>
</dbReference>
<dbReference type="PANTHER" id="PTHR45527:SF1">
    <property type="entry name" value="FATTY ACID SYNTHASE"/>
    <property type="match status" value="1"/>
</dbReference>
<feature type="region of interest" description="Disordered" evidence="3">
    <location>
        <begin position="1063"/>
        <end position="1098"/>
    </location>
</feature>
<evidence type="ECO:0000256" key="3">
    <source>
        <dbReference type="SAM" id="MobiDB-lite"/>
    </source>
</evidence>
<keyword evidence="7" id="KW-1185">Reference proteome</keyword>
<keyword evidence="2" id="KW-0597">Phosphoprotein</keyword>
<comment type="caution">
    <text evidence="6">The sequence shown here is derived from an EMBL/GenBank/DDBJ whole genome shotgun (WGS) entry which is preliminary data.</text>
</comment>
<dbReference type="Gene3D" id="3.40.50.12780">
    <property type="entry name" value="N-terminal domain of ligase-like"/>
    <property type="match status" value="1"/>
</dbReference>
<dbReference type="Gene3D" id="2.160.10.10">
    <property type="entry name" value="Hexapeptide repeat proteins"/>
    <property type="match status" value="1"/>
</dbReference>
<feature type="transmembrane region" description="Helical" evidence="4">
    <location>
        <begin position="644"/>
        <end position="671"/>
    </location>
</feature>
<dbReference type="InterPro" id="IPR006162">
    <property type="entry name" value="Ppantetheine_attach_site"/>
</dbReference>
<organism evidence="6 7">
    <name type="scientific">Mobilicoccus caccae</name>
    <dbReference type="NCBI Taxonomy" id="1859295"/>
    <lineage>
        <taxon>Bacteria</taxon>
        <taxon>Bacillati</taxon>
        <taxon>Actinomycetota</taxon>
        <taxon>Actinomycetes</taxon>
        <taxon>Micrococcales</taxon>
        <taxon>Dermatophilaceae</taxon>
        <taxon>Mobilicoccus</taxon>
    </lineage>
</organism>
<sequence length="1234" mass="129911">MPGTVASTALRRGHLAPPARTLLDILGEVVERFGEEHAIVTDGGRLTYREMWDAAGEIADRLHEAGVRTGDRVGIRMTTGRPDLHVGIVGILRAGAAYVPVDADDPQERADLVFGEAKVTAVLTDEGVQGRPGEHAPVAEIRPLELTDDAWIIFTSGSTGTPKGVAVSHRSAAAFVDAEARLFLQDAPLGPGDRVLAGLSVAFDASCEEMWLAWRHGATLVPAPRSLVKSGVDLAPWLERRGITVVSTVPTLASLWPEESLAGVRLLIFGGEGLPAELAARLSSPEREVWNTYGPTEATVVACAALMTGEEPVRIGLPLDGWDLAVVDADGIEVEDGQTGELVIGGVGLARYLDPEKDAATYAPMLGWDRAYRSGDLVVRDEDGIIFAGRADDQVKVGGRRIELGEIDAALAALPNVAMGAVAVREPAPGVKVLVGYLLPEDPEAYGEEQVADARARLEESLPAAMVPRLHVVDTMPTRTSGKVDRDALPWPIDGDAPAGSGSEGLTGTAAWLAEQWRAVLGVDPGADDDFFTLGGSSLAAARLVSLLRAHHPRVTVADLYDHPRLTAQAALLDHHRGTLRIEGRDDEPRPIPKRVPASAQAVQLAIDVLMAGIRGSRWLVLVSAISTVLHLAGWVALPQAHWAFLVVGLLIGWTPIGQLGLSVLVCRLVLRDLEPGTYPRAGSVHLRVWGCEKFADSIGATSLMSAPWMLNYARWLGGKIGRGVDMHAMPPVTGMLTLGGGAAIEPEVDLSGHWVEGDTFHVGHIRIASHASIGARSMLLPGSSVGKGAVVSAGSAVHGEVPAGQVWAGSPASPTSARKVAGEWPEHRPARARWWVGLYAASGFALAFLPIIGFLPAIWLLLQPVGRVEVLSQALLPTLALTPLATVLGMVGFAIVVLVVVRLCSIGVIEGHHAVRSRVGWQIWVTERVLDLARTILFPIYASQLTPWWLRALGARVGHGVEASTVLLLPCMTKIGDGAFLADDTLVASYDLRGGWMRVGRARVGKRAFLGNSGMTAAGRKVPKDGLVAVLSAAPRRSKAGSSWLGSPPVKLRRVATETFDDARTFSPSPGSGSSAVSSSAAGSSPSWSTSRSPCWWSSRCSASARCRSRSRCCSAGSSSSAPAPWPPRSRPWPSGSSSAGSPCRSIRCGAGSCGSTSCPTPSSRCSPGRGSPGPPPDPRPCRCGCAVSGRASGMACGASRTGCPRPTWCVWPTAPPWVAGAWCRRTSSTTGS</sequence>
<evidence type="ECO:0000259" key="5">
    <source>
        <dbReference type="PROSITE" id="PS50075"/>
    </source>
</evidence>
<evidence type="ECO:0000256" key="1">
    <source>
        <dbReference type="ARBA" id="ARBA00022450"/>
    </source>
</evidence>
<dbReference type="Gene3D" id="1.10.1200.10">
    <property type="entry name" value="ACP-like"/>
    <property type="match status" value="1"/>
</dbReference>
<dbReference type="InterPro" id="IPR009081">
    <property type="entry name" value="PP-bd_ACP"/>
</dbReference>
<dbReference type="EMBL" id="BSUO01000001">
    <property type="protein sequence ID" value="GMA39063.1"/>
    <property type="molecule type" value="Genomic_DNA"/>
</dbReference>
<keyword evidence="1" id="KW-0596">Phosphopantetheine</keyword>
<dbReference type="InterPro" id="IPR042099">
    <property type="entry name" value="ANL_N_sf"/>
</dbReference>
<dbReference type="InterPro" id="IPR020845">
    <property type="entry name" value="AMP-binding_CS"/>
</dbReference>
<gene>
    <name evidence="6" type="ORF">GCM10025883_11080</name>
</gene>
<keyword evidence="4" id="KW-1133">Transmembrane helix</keyword>
<dbReference type="PANTHER" id="PTHR45527">
    <property type="entry name" value="NONRIBOSOMAL PEPTIDE SYNTHETASE"/>
    <property type="match status" value="1"/>
</dbReference>
<dbReference type="SUPFAM" id="SSF56801">
    <property type="entry name" value="Acetyl-CoA synthetase-like"/>
    <property type="match status" value="1"/>
</dbReference>
<dbReference type="PROSITE" id="PS00012">
    <property type="entry name" value="PHOSPHOPANTETHEINE"/>
    <property type="match status" value="1"/>
</dbReference>
<dbReference type="CDD" id="cd05930">
    <property type="entry name" value="A_NRPS"/>
    <property type="match status" value="1"/>
</dbReference>
<dbReference type="InterPro" id="IPR010071">
    <property type="entry name" value="AA_adenyl_dom"/>
</dbReference>
<dbReference type="SUPFAM" id="SSF47336">
    <property type="entry name" value="ACP-like"/>
    <property type="match status" value="1"/>
</dbReference>
<dbReference type="NCBIfam" id="TIGR01733">
    <property type="entry name" value="AA-adenyl-dom"/>
    <property type="match status" value="1"/>
</dbReference>
<dbReference type="InterPro" id="IPR045851">
    <property type="entry name" value="AMP-bd_C_sf"/>
</dbReference>
<feature type="compositionally biased region" description="Low complexity" evidence="3">
    <location>
        <begin position="1158"/>
        <end position="1171"/>
    </location>
</feature>
<dbReference type="InterPro" id="IPR011004">
    <property type="entry name" value="Trimer_LpxA-like_sf"/>
</dbReference>
<proteinExistence type="predicted"/>
<feature type="compositionally biased region" description="Low complexity" evidence="3">
    <location>
        <begin position="1115"/>
        <end position="1124"/>
    </location>
</feature>
<dbReference type="Pfam" id="PF00550">
    <property type="entry name" value="PP-binding"/>
    <property type="match status" value="1"/>
</dbReference>
<feature type="transmembrane region" description="Helical" evidence="4">
    <location>
        <begin position="837"/>
        <end position="863"/>
    </location>
</feature>
<dbReference type="Gene3D" id="3.30.300.30">
    <property type="match status" value="1"/>
</dbReference>
<protein>
    <submittedName>
        <fullName evidence="6">Amino acid adenylation protein</fullName>
    </submittedName>
</protein>
<accession>A0ABQ6IQV2</accession>
<dbReference type="InterPro" id="IPR036736">
    <property type="entry name" value="ACP-like_sf"/>
</dbReference>
<dbReference type="InterPro" id="IPR000873">
    <property type="entry name" value="AMP-dep_synth/lig_dom"/>
</dbReference>
<dbReference type="SMART" id="SM00823">
    <property type="entry name" value="PKS_PP"/>
    <property type="match status" value="1"/>
</dbReference>
<feature type="region of interest" description="Disordered" evidence="3">
    <location>
        <begin position="1158"/>
        <end position="1180"/>
    </location>
</feature>